<evidence type="ECO:0000256" key="2">
    <source>
        <dbReference type="SAM" id="MobiDB-lite"/>
    </source>
</evidence>
<feature type="region of interest" description="Disordered" evidence="2">
    <location>
        <begin position="1"/>
        <end position="52"/>
    </location>
</feature>
<feature type="compositionally biased region" description="Pro residues" evidence="2">
    <location>
        <begin position="20"/>
        <end position="34"/>
    </location>
</feature>
<dbReference type="PANTHER" id="PTHR34297">
    <property type="entry name" value="HYPOTHETICAL CYTOSOLIC PROTEIN-RELATED"/>
    <property type="match status" value="1"/>
</dbReference>
<comment type="similarity">
    <text evidence="1">Belongs to the asp23 family.</text>
</comment>
<sequence>MRPMPDTPTPATVHKNPGAAPTPGPPAGARPAPPAGTGAGTSTGGDGGRSASERGRTALAVGVVEKIAGMAAREVSGIHALGSGLARTFGAMRDRVPGGRSSIGRGIKAEVGEKQTAIDIALVVEYGVVIPELARQVRENIIEAVERMTGLEVVEVNIAVNDVHLPDEPEFEEEEPVTAPGQRPKLK</sequence>
<evidence type="ECO:0000313" key="4">
    <source>
        <dbReference type="Proteomes" id="UP001212821"/>
    </source>
</evidence>
<dbReference type="Pfam" id="PF03780">
    <property type="entry name" value="Asp23"/>
    <property type="match status" value="1"/>
</dbReference>
<protein>
    <submittedName>
        <fullName evidence="3">Asp23/Gls24 family envelope stress response protein</fullName>
    </submittedName>
</protein>
<feature type="region of interest" description="Disordered" evidence="2">
    <location>
        <begin position="165"/>
        <end position="187"/>
    </location>
</feature>
<dbReference type="InterPro" id="IPR005531">
    <property type="entry name" value="Asp23"/>
</dbReference>
<evidence type="ECO:0000313" key="3">
    <source>
        <dbReference type="EMBL" id="WBP86432.1"/>
    </source>
</evidence>
<feature type="compositionally biased region" description="Gly residues" evidence="2">
    <location>
        <begin position="37"/>
        <end position="48"/>
    </location>
</feature>
<evidence type="ECO:0000256" key="1">
    <source>
        <dbReference type="ARBA" id="ARBA00005721"/>
    </source>
</evidence>
<dbReference type="EMBL" id="CP115450">
    <property type="protein sequence ID" value="WBP86432.1"/>
    <property type="molecule type" value="Genomic_DNA"/>
</dbReference>
<name>A0ABY7Q197_9ACTN</name>
<proteinExistence type="inferred from homology"/>
<keyword evidence="4" id="KW-1185">Reference proteome</keyword>
<dbReference type="Proteomes" id="UP001212821">
    <property type="component" value="Chromosome"/>
</dbReference>
<gene>
    <name evidence="3" type="ORF">O1G21_11695</name>
</gene>
<accession>A0ABY7Q197</accession>
<organism evidence="3 4">
    <name type="scientific">Kitasatospora cathayae</name>
    <dbReference type="NCBI Taxonomy" id="3004092"/>
    <lineage>
        <taxon>Bacteria</taxon>
        <taxon>Bacillati</taxon>
        <taxon>Actinomycetota</taxon>
        <taxon>Actinomycetes</taxon>
        <taxon>Kitasatosporales</taxon>
        <taxon>Streptomycetaceae</taxon>
        <taxon>Kitasatospora</taxon>
    </lineage>
</organism>
<dbReference type="PANTHER" id="PTHR34297:SF3">
    <property type="entry name" value="ALKALINE SHOCK PROTEIN 23"/>
    <property type="match status" value="1"/>
</dbReference>
<dbReference type="RefSeq" id="WP_270143086.1">
    <property type="nucleotide sequence ID" value="NZ_CP115450.1"/>
</dbReference>
<reference evidence="4" key="1">
    <citation type="submission" date="2022-12" db="EMBL/GenBank/DDBJ databases">
        <authorList>
            <person name="Mo P."/>
        </authorList>
    </citation>
    <scope>NUCLEOTIDE SEQUENCE [LARGE SCALE GENOMIC DNA]</scope>
    <source>
        <strain evidence="4">HUAS 3-15</strain>
    </source>
</reference>